<feature type="domain" description="Beta-lactamase-related" evidence="1">
    <location>
        <begin position="127"/>
        <end position="445"/>
    </location>
</feature>
<sequence>MRLIQAAIDHRKGKRRCRDGAGHRLSPRNTLFVVHVSLPLLPDWKRVCREGLVLYRQIISKTRISEGLGMLHCDQDGRRRWKWALGCGAAIFLMAPTVPSALAKSVATTASASIDRGKLAVLPDFIDGILAQQIAQREVAGAVVTIVHRGKVVMTRGYGFADVDKGLAVDGQHTLFRPGSVSKLFTWVALMQQVEAGKVDLDADVNHYLDYEIPPFQDKPIRVRDLFAHAVGMSDLSYAEGEWEKEETYQSFLKTHIPQRLWAPGGEISYSNYGASLAGYIVERVSGEAFPDYVERHIFQPLGMMATTFREPLTGEKAAHMALGYALVDGRFTPKPYERYDKIMPAGSAASTAPDMARFMLAMLGNGAFNGARILKPDSVHFLESNSIANAPGLPGMAHGFMVAREAGPRLVGHGGNTMDFHSYLLLAPEAEFGFFVSMTGGQGSYGARTELSDAVIGRLFPQAPAARWTQAGAKPPVGAYRVNRRDYNKPADPAGDLKVSIQGEHGLLVEGQGRKSYWEQIGPALYEQVTGARIGGPYDRLLFYGAPGDPRMSFGAQPHVTYHLVSPSRK</sequence>
<evidence type="ECO:0000313" key="4">
    <source>
        <dbReference type="Proteomes" id="UP000325933"/>
    </source>
</evidence>
<dbReference type="AlphaFoldDB" id="A0A5J5IB99"/>
<reference evidence="4 5" key="1">
    <citation type="submission" date="2019-09" db="EMBL/GenBank/DDBJ databases">
        <authorList>
            <person name="Feng G."/>
        </authorList>
    </citation>
    <scope>NUCLEOTIDE SEQUENCE [LARGE SCALE GENOMIC DNA]</scope>
    <source>
        <strain evidence="3 4">KACC 19283</strain>
        <strain evidence="2 5">KACC 19284</strain>
    </source>
</reference>
<dbReference type="InterPro" id="IPR012338">
    <property type="entry name" value="Beta-lactam/transpept-like"/>
</dbReference>
<organism evidence="3 4">
    <name type="scientific">Sphingobium limneticum</name>
    <dbReference type="NCBI Taxonomy" id="1007511"/>
    <lineage>
        <taxon>Bacteria</taxon>
        <taxon>Pseudomonadati</taxon>
        <taxon>Pseudomonadota</taxon>
        <taxon>Alphaproteobacteria</taxon>
        <taxon>Sphingomonadales</taxon>
        <taxon>Sphingomonadaceae</taxon>
        <taxon>Sphingobium</taxon>
    </lineage>
</organism>
<keyword evidence="5" id="KW-1185">Reference proteome</keyword>
<proteinExistence type="predicted"/>
<dbReference type="InterPro" id="IPR001466">
    <property type="entry name" value="Beta-lactam-related"/>
</dbReference>
<dbReference type="Gene3D" id="3.40.710.10">
    <property type="entry name" value="DD-peptidase/beta-lactamase superfamily"/>
    <property type="match status" value="1"/>
</dbReference>
<dbReference type="PANTHER" id="PTHR46825">
    <property type="entry name" value="D-ALANYL-D-ALANINE-CARBOXYPEPTIDASE/ENDOPEPTIDASE AMPH"/>
    <property type="match status" value="1"/>
</dbReference>
<evidence type="ECO:0000313" key="5">
    <source>
        <dbReference type="Proteomes" id="UP000326364"/>
    </source>
</evidence>
<evidence type="ECO:0000313" key="3">
    <source>
        <dbReference type="EMBL" id="KAA9033730.1"/>
    </source>
</evidence>
<dbReference type="PANTHER" id="PTHR46825:SF9">
    <property type="entry name" value="BETA-LACTAMASE-RELATED DOMAIN-CONTAINING PROTEIN"/>
    <property type="match status" value="1"/>
</dbReference>
<evidence type="ECO:0000259" key="1">
    <source>
        <dbReference type="Pfam" id="PF00144"/>
    </source>
</evidence>
<dbReference type="Proteomes" id="UP000326364">
    <property type="component" value="Unassembled WGS sequence"/>
</dbReference>
<dbReference type="SUPFAM" id="SSF56601">
    <property type="entry name" value="beta-lactamase/transpeptidase-like"/>
    <property type="match status" value="1"/>
</dbReference>
<gene>
    <name evidence="3" type="ORF">F4U95_01340</name>
    <name evidence="2" type="ORF">F4U96_01340</name>
</gene>
<dbReference type="InterPro" id="IPR050491">
    <property type="entry name" value="AmpC-like"/>
</dbReference>
<dbReference type="EMBL" id="VYQA01000001">
    <property type="protein sequence ID" value="KAA9033730.1"/>
    <property type="molecule type" value="Genomic_DNA"/>
</dbReference>
<accession>A0A5J5IB99</accession>
<protein>
    <submittedName>
        <fullName evidence="3">Beta-lactamase family protein</fullName>
    </submittedName>
</protein>
<comment type="caution">
    <text evidence="3">The sequence shown here is derived from an EMBL/GenBank/DDBJ whole genome shotgun (WGS) entry which is preliminary data.</text>
</comment>
<dbReference type="Proteomes" id="UP000325933">
    <property type="component" value="Unassembled WGS sequence"/>
</dbReference>
<dbReference type="EMBL" id="VYQB01000001">
    <property type="protein sequence ID" value="KAA9021368.1"/>
    <property type="molecule type" value="Genomic_DNA"/>
</dbReference>
<evidence type="ECO:0000313" key="2">
    <source>
        <dbReference type="EMBL" id="KAA9021368.1"/>
    </source>
</evidence>
<name>A0A5J5IB99_9SPHN</name>
<dbReference type="Pfam" id="PF00144">
    <property type="entry name" value="Beta-lactamase"/>
    <property type="match status" value="1"/>
</dbReference>